<evidence type="ECO:0000313" key="3">
    <source>
        <dbReference type="Proteomes" id="UP000267029"/>
    </source>
</evidence>
<keyword evidence="3" id="KW-1185">Reference proteome</keyword>
<dbReference type="EMBL" id="UXSR01005213">
    <property type="protein sequence ID" value="VDD79780.1"/>
    <property type="molecule type" value="Genomic_DNA"/>
</dbReference>
<name>A0A0R3UFB4_MESCO</name>
<accession>A0A0R3UFB4</accession>
<organism evidence="4">
    <name type="scientific">Mesocestoides corti</name>
    <name type="common">Flatworm</name>
    <dbReference type="NCBI Taxonomy" id="53468"/>
    <lineage>
        <taxon>Eukaryota</taxon>
        <taxon>Metazoa</taxon>
        <taxon>Spiralia</taxon>
        <taxon>Lophotrochozoa</taxon>
        <taxon>Platyhelminthes</taxon>
        <taxon>Cestoda</taxon>
        <taxon>Eucestoda</taxon>
        <taxon>Cyclophyllidea</taxon>
        <taxon>Mesocestoididae</taxon>
        <taxon>Mesocestoides</taxon>
    </lineage>
</organism>
<feature type="region of interest" description="Disordered" evidence="1">
    <location>
        <begin position="37"/>
        <end position="56"/>
    </location>
</feature>
<feature type="compositionally biased region" description="Polar residues" evidence="1">
    <location>
        <begin position="118"/>
        <end position="134"/>
    </location>
</feature>
<evidence type="ECO:0000313" key="4">
    <source>
        <dbReference type="WBParaSite" id="MCOS_0000578201-mRNA-1"/>
    </source>
</evidence>
<dbReference type="Proteomes" id="UP000267029">
    <property type="component" value="Unassembled WGS sequence"/>
</dbReference>
<feature type="region of interest" description="Disordered" evidence="1">
    <location>
        <begin position="115"/>
        <end position="134"/>
    </location>
</feature>
<evidence type="ECO:0000313" key="2">
    <source>
        <dbReference type="EMBL" id="VDD79780.1"/>
    </source>
</evidence>
<dbReference type="AlphaFoldDB" id="A0A0R3UFB4"/>
<evidence type="ECO:0000256" key="1">
    <source>
        <dbReference type="SAM" id="MobiDB-lite"/>
    </source>
</evidence>
<sequence length="134" mass="14227">MSHVGTPSVASPTPPDGVPHQLLRAISRAVIAGRHPLGISGTNDAALRGPPGRTEARCSPAEWVARAGDWRPNCPFVCAQLGSCGLLQLETSKHLASKTLERNMSTLHLDRLLLPPTRVSSGSPRHSPPYRSSA</sequence>
<protein>
    <submittedName>
        <fullName evidence="2 4">Uncharacterized protein</fullName>
    </submittedName>
</protein>
<reference evidence="2 3" key="2">
    <citation type="submission" date="2018-10" db="EMBL/GenBank/DDBJ databases">
        <authorList>
            <consortium name="Pathogen Informatics"/>
        </authorList>
    </citation>
    <scope>NUCLEOTIDE SEQUENCE [LARGE SCALE GENOMIC DNA]</scope>
</reference>
<proteinExistence type="predicted"/>
<dbReference type="WBParaSite" id="MCOS_0000578201-mRNA-1">
    <property type="protein sequence ID" value="MCOS_0000578201-mRNA-1"/>
    <property type="gene ID" value="MCOS_0000578201"/>
</dbReference>
<gene>
    <name evidence="2" type="ORF">MCOS_LOCUS5783</name>
</gene>
<reference evidence="4" key="1">
    <citation type="submission" date="2017-02" db="UniProtKB">
        <authorList>
            <consortium name="WormBaseParasite"/>
        </authorList>
    </citation>
    <scope>IDENTIFICATION</scope>
</reference>